<organism evidence="1 2">
    <name type="scientific">Kineosporia corallincola</name>
    <dbReference type="NCBI Taxonomy" id="2835133"/>
    <lineage>
        <taxon>Bacteria</taxon>
        <taxon>Bacillati</taxon>
        <taxon>Actinomycetota</taxon>
        <taxon>Actinomycetes</taxon>
        <taxon>Kineosporiales</taxon>
        <taxon>Kineosporiaceae</taxon>
        <taxon>Kineosporia</taxon>
    </lineage>
</organism>
<proteinExistence type="predicted"/>
<dbReference type="EMBL" id="JAHBAY010000003">
    <property type="protein sequence ID" value="MBT0768855.1"/>
    <property type="molecule type" value="Genomic_DNA"/>
</dbReference>
<name>A0ABS5TCP1_9ACTN</name>
<reference evidence="1 2" key="1">
    <citation type="submission" date="2021-05" db="EMBL/GenBank/DDBJ databases">
        <title>Kineosporia and Streptomyces sp. nov. two new marine actinobacteria isolated from Coral.</title>
        <authorList>
            <person name="Buangrab K."/>
            <person name="Sutthacheep M."/>
            <person name="Yeemin T."/>
            <person name="Harunari E."/>
            <person name="Igarashi Y."/>
            <person name="Kanchanasin P."/>
            <person name="Tanasupawat S."/>
            <person name="Phongsopitanun W."/>
        </authorList>
    </citation>
    <scope>NUCLEOTIDE SEQUENCE [LARGE SCALE GENOMIC DNA]</scope>
    <source>
        <strain evidence="1 2">J2-2</strain>
    </source>
</reference>
<evidence type="ECO:0000313" key="2">
    <source>
        <dbReference type="Proteomes" id="UP001197247"/>
    </source>
</evidence>
<gene>
    <name evidence="1" type="ORF">KIH74_07950</name>
</gene>
<comment type="caution">
    <text evidence="1">The sequence shown here is derived from an EMBL/GenBank/DDBJ whole genome shotgun (WGS) entry which is preliminary data.</text>
</comment>
<accession>A0ABS5TCP1</accession>
<evidence type="ECO:0000313" key="1">
    <source>
        <dbReference type="EMBL" id="MBT0768855.1"/>
    </source>
</evidence>
<protein>
    <submittedName>
        <fullName evidence="1">Uncharacterized protein</fullName>
    </submittedName>
</protein>
<sequence length="64" mass="7225">MRTEQGDQTSRSTRDSAYYDRWYSDMQASPAKDAILARHLGFPEDFGPAGVVPYEALDEITVQL</sequence>
<keyword evidence="2" id="KW-1185">Reference proteome</keyword>
<dbReference type="RefSeq" id="WP_214155159.1">
    <property type="nucleotide sequence ID" value="NZ_JAHBAY010000003.1"/>
</dbReference>
<dbReference type="Proteomes" id="UP001197247">
    <property type="component" value="Unassembled WGS sequence"/>
</dbReference>